<dbReference type="GO" id="GO:0046856">
    <property type="term" value="P:phosphatidylinositol dephosphorylation"/>
    <property type="evidence" value="ECO:0007669"/>
    <property type="project" value="TreeGrafter"/>
</dbReference>
<evidence type="ECO:0000313" key="3">
    <source>
        <dbReference type="EMBL" id="PJF19617.1"/>
    </source>
</evidence>
<dbReference type="InterPro" id="IPR002013">
    <property type="entry name" value="SAC_dom"/>
</dbReference>
<dbReference type="OrthoDB" id="405996at2759"/>
<gene>
    <name evidence="3" type="ORF">PSACC_00568</name>
</gene>
<comment type="caution">
    <text evidence="3">The sequence shown here is derived from an EMBL/GenBank/DDBJ whole genome shotgun (WGS) entry which is preliminary data.</text>
</comment>
<dbReference type="AlphaFoldDB" id="A0A2H9TPD5"/>
<feature type="transmembrane region" description="Helical" evidence="1">
    <location>
        <begin position="502"/>
        <end position="521"/>
    </location>
</feature>
<dbReference type="Pfam" id="PF02383">
    <property type="entry name" value="Syja_N"/>
    <property type="match status" value="2"/>
</dbReference>
<dbReference type="STRING" id="1246581.A0A2H9TPD5"/>
<sequence length="597" mass="68683">MNRYVTGEGFYFEPNYVIPVNTKPTLQIARPDGTIRVNEPVSFALPSRPQRTVYGILGMIQLLSGILLASRSSLGPYLIVITERKLACRFLGHYIWKVTGSDILPCGNGTNGLDSQQRADEDKFVELLKTFLASDWIYYSSTYDLTRSLQSEVTSRHEKSFLRANLRFVVNRFIAAPFIQVLEQRTDTRLEDFLVFCIEGCTRYHSRGIDDKGNVSNFVETEQIVLVDDDVASFVQIRGSIPLFWRQNINIRYKPPFEFYNHASMTSVFEAHFKRLLEDYGQVTAVNLVNHRGWEGELAKMFAKQAREFSDPKMNYVPFDFNKQCPRMQWDRVSILLDQIEGEMSQQGWFTGRLERPHGDGQLSFTQISQKQNGVVRTNCIDCLDRTNLVQGYLGRRILTLQLCHFGVLDKTETVQDFWADNGDAVSRQYSGTGALKADFTRTGRRTKMGLVADGVNSMMRFFLNNFTDGKRQDAMDLFYGHYTVRLDNYYSPFIYRFDYQLLVSPAIMVASFLVMFYLLLTSSLSAGTRLFMTLFVTFIFLFATMVFFNDGVRYVQYPRLRPPPVAAYARPWASALADKQRKLFNAIDPSRKVHVI</sequence>
<feature type="transmembrane region" description="Helical" evidence="1">
    <location>
        <begin position="527"/>
        <end position="549"/>
    </location>
</feature>
<feature type="domain" description="SAC" evidence="2">
    <location>
        <begin position="128"/>
        <end position="432"/>
    </location>
</feature>
<reference evidence="3 4" key="1">
    <citation type="submission" date="2016-10" db="EMBL/GenBank/DDBJ databases">
        <title>The genome of Paramicrosporidium saccamoebae is the missing link in understanding Cryptomycota and Microsporidia evolution.</title>
        <authorList>
            <person name="Quandt C.A."/>
            <person name="Beaudet D."/>
            <person name="Corsaro D."/>
            <person name="Michel R."/>
            <person name="Corradi N."/>
            <person name="James T."/>
        </authorList>
    </citation>
    <scope>NUCLEOTIDE SEQUENCE [LARGE SCALE GENOMIC DNA]</scope>
    <source>
        <strain evidence="3 4">KSL3</strain>
    </source>
</reference>
<dbReference type="GO" id="GO:0005783">
    <property type="term" value="C:endoplasmic reticulum"/>
    <property type="evidence" value="ECO:0007669"/>
    <property type="project" value="TreeGrafter"/>
</dbReference>
<name>A0A2H9TPD5_9FUNG</name>
<protein>
    <recommendedName>
        <fullName evidence="2">SAC domain-containing protein</fullName>
    </recommendedName>
</protein>
<accession>A0A2H9TPD5</accession>
<keyword evidence="4" id="KW-1185">Reference proteome</keyword>
<organism evidence="3 4">
    <name type="scientific">Paramicrosporidium saccamoebae</name>
    <dbReference type="NCBI Taxonomy" id="1246581"/>
    <lineage>
        <taxon>Eukaryota</taxon>
        <taxon>Fungi</taxon>
        <taxon>Fungi incertae sedis</taxon>
        <taxon>Cryptomycota</taxon>
        <taxon>Cryptomycota incertae sedis</taxon>
        <taxon>Paramicrosporidium</taxon>
    </lineage>
</organism>
<proteinExistence type="predicted"/>
<evidence type="ECO:0000259" key="2">
    <source>
        <dbReference type="PROSITE" id="PS50275"/>
    </source>
</evidence>
<dbReference type="PROSITE" id="PS50275">
    <property type="entry name" value="SAC"/>
    <property type="match status" value="1"/>
</dbReference>
<keyword evidence="1" id="KW-0472">Membrane</keyword>
<keyword evidence="1" id="KW-1133">Transmembrane helix</keyword>
<dbReference type="PANTHER" id="PTHR45662:SF2">
    <property type="entry name" value="PHOSPHATIDYLINOSITOL-3-PHOSPHATASE SAC1"/>
    <property type="match status" value="1"/>
</dbReference>
<evidence type="ECO:0000313" key="4">
    <source>
        <dbReference type="Proteomes" id="UP000240830"/>
    </source>
</evidence>
<dbReference type="PANTHER" id="PTHR45662">
    <property type="entry name" value="PHOSPHATIDYLINOSITIDE PHOSPHATASE SAC1"/>
    <property type="match status" value="1"/>
</dbReference>
<evidence type="ECO:0000256" key="1">
    <source>
        <dbReference type="SAM" id="Phobius"/>
    </source>
</evidence>
<keyword evidence="1" id="KW-0812">Transmembrane</keyword>
<dbReference type="GO" id="GO:0043812">
    <property type="term" value="F:phosphatidylinositol-4-phosphate phosphatase activity"/>
    <property type="evidence" value="ECO:0007669"/>
    <property type="project" value="TreeGrafter"/>
</dbReference>
<dbReference type="EMBL" id="MTSL01000050">
    <property type="protein sequence ID" value="PJF19617.1"/>
    <property type="molecule type" value="Genomic_DNA"/>
</dbReference>
<dbReference type="Proteomes" id="UP000240830">
    <property type="component" value="Unassembled WGS sequence"/>
</dbReference>